<organism evidence="2 3">
    <name type="scientific">Tritonibacter litoralis</name>
    <dbReference type="NCBI Taxonomy" id="2662264"/>
    <lineage>
        <taxon>Bacteria</taxon>
        <taxon>Pseudomonadati</taxon>
        <taxon>Pseudomonadota</taxon>
        <taxon>Alphaproteobacteria</taxon>
        <taxon>Rhodobacterales</taxon>
        <taxon>Paracoccaceae</taxon>
        <taxon>Tritonibacter</taxon>
    </lineage>
</organism>
<feature type="region of interest" description="Disordered" evidence="1">
    <location>
        <begin position="263"/>
        <end position="292"/>
    </location>
</feature>
<keyword evidence="2" id="KW-0255">Endonuclease</keyword>
<sequence>MSQALGNAGVDHGKLKDDYSSLQNMSSQYADLAVEGGFAAAGALPPPFGTAADVAALGRSLWRGDWGGALLDAVGFIPVFGDGAKAAKIADRLNTLRRSLDVLSTGVARGFNKTKETALKYWDDIVKNNDAAYKAALRSCNGTKECLDAAALQKGPQYKNTPSQSGTWQPPEGRGDGVFTPNNGGPPITYKNGFPDYSSHVHTQTFNGVSIRSEVDIPMTGARRTDFRLADEAMGAQIPGWRRPPNHTWHHNEDGVTMQLIPSNMHGTGQGAGSPHMGGNALYGSGSRSGDF</sequence>
<dbReference type="AlphaFoldDB" id="A0A843YFI3"/>
<proteinExistence type="predicted"/>
<dbReference type="EMBL" id="WIBF01000002">
    <property type="protein sequence ID" value="MQQ08043.1"/>
    <property type="molecule type" value="Genomic_DNA"/>
</dbReference>
<feature type="region of interest" description="Disordered" evidence="1">
    <location>
        <begin position="156"/>
        <end position="187"/>
    </location>
</feature>
<accession>A0A843YFI3</accession>
<dbReference type="RefSeq" id="WP_153214965.1">
    <property type="nucleotide sequence ID" value="NZ_WIBF01000002.1"/>
</dbReference>
<dbReference type="Pfam" id="PF12639">
    <property type="entry name" value="Colicin-DNase"/>
    <property type="match status" value="1"/>
</dbReference>
<dbReference type="GO" id="GO:0004519">
    <property type="term" value="F:endonuclease activity"/>
    <property type="evidence" value="ECO:0007669"/>
    <property type="project" value="UniProtKB-KW"/>
</dbReference>
<reference evidence="2 3" key="1">
    <citation type="submission" date="2019-10" db="EMBL/GenBank/DDBJ databases">
        <title>Epibacterium sp. nov., isolated from seawater.</title>
        <authorList>
            <person name="Zhang X."/>
            <person name="Li N."/>
        </authorList>
    </citation>
    <scope>NUCLEOTIDE SEQUENCE [LARGE SCALE GENOMIC DNA]</scope>
    <source>
        <strain evidence="2 3">SM1979</strain>
    </source>
</reference>
<dbReference type="Proteomes" id="UP000444174">
    <property type="component" value="Unassembled WGS sequence"/>
</dbReference>
<evidence type="ECO:0000313" key="3">
    <source>
        <dbReference type="Proteomes" id="UP000444174"/>
    </source>
</evidence>
<evidence type="ECO:0000313" key="2">
    <source>
        <dbReference type="EMBL" id="MQQ08043.1"/>
    </source>
</evidence>
<gene>
    <name evidence="2" type="ORF">GFB49_06230</name>
</gene>
<protein>
    <submittedName>
        <fullName evidence="2">HNH endonuclease</fullName>
    </submittedName>
</protein>
<comment type="caution">
    <text evidence="2">The sequence shown here is derived from an EMBL/GenBank/DDBJ whole genome shotgun (WGS) entry which is preliminary data.</text>
</comment>
<name>A0A843YFI3_9RHOB</name>
<evidence type="ECO:0000256" key="1">
    <source>
        <dbReference type="SAM" id="MobiDB-lite"/>
    </source>
</evidence>
<feature type="compositionally biased region" description="Polar residues" evidence="1">
    <location>
        <begin position="158"/>
        <end position="168"/>
    </location>
</feature>
<dbReference type="CDD" id="cd20745">
    <property type="entry name" value="FIX_RhsA_AHH_HNH-like"/>
    <property type="match status" value="1"/>
</dbReference>
<keyword evidence="2" id="KW-0378">Hydrolase</keyword>
<keyword evidence="2" id="KW-0540">Nuclease</keyword>
<keyword evidence="3" id="KW-1185">Reference proteome</keyword>